<organism evidence="4 5">
    <name type="scientific">Enteractinococcus fodinae</name>
    <dbReference type="NCBI Taxonomy" id="684663"/>
    <lineage>
        <taxon>Bacteria</taxon>
        <taxon>Bacillati</taxon>
        <taxon>Actinomycetota</taxon>
        <taxon>Actinomycetes</taxon>
        <taxon>Micrococcales</taxon>
        <taxon>Micrococcaceae</taxon>
    </lineage>
</organism>
<dbReference type="Pfam" id="PF08797">
    <property type="entry name" value="HIRAN"/>
    <property type="match status" value="1"/>
</dbReference>
<dbReference type="InterPro" id="IPR014905">
    <property type="entry name" value="HIRAN"/>
</dbReference>
<evidence type="ECO:0000313" key="4">
    <source>
        <dbReference type="EMBL" id="MDR7347903.1"/>
    </source>
</evidence>
<dbReference type="Proteomes" id="UP001183794">
    <property type="component" value="Unassembled WGS sequence"/>
</dbReference>
<accession>A0ABU2B2R8</accession>
<keyword evidence="2" id="KW-0378">Hydrolase</keyword>
<protein>
    <recommendedName>
        <fullName evidence="3">HIRAN domain-containing protein</fullName>
    </recommendedName>
</protein>
<keyword evidence="5" id="KW-1185">Reference proteome</keyword>
<evidence type="ECO:0000259" key="3">
    <source>
        <dbReference type="Pfam" id="PF08797"/>
    </source>
</evidence>
<keyword evidence="1" id="KW-0479">Metal-binding</keyword>
<comment type="caution">
    <text evidence="4">The sequence shown here is derived from an EMBL/GenBank/DDBJ whole genome shotgun (WGS) entry which is preliminary data.</text>
</comment>
<dbReference type="Gene3D" id="3.30.70.2330">
    <property type="match status" value="1"/>
</dbReference>
<dbReference type="EMBL" id="JAVDYJ010000001">
    <property type="protein sequence ID" value="MDR7347903.1"/>
    <property type="molecule type" value="Genomic_DNA"/>
</dbReference>
<gene>
    <name evidence="4" type="ORF">J2S62_002160</name>
</gene>
<name>A0ABU2B2R8_9MICC</name>
<proteinExistence type="predicted"/>
<evidence type="ECO:0000256" key="1">
    <source>
        <dbReference type="ARBA" id="ARBA00022723"/>
    </source>
</evidence>
<evidence type="ECO:0000313" key="5">
    <source>
        <dbReference type="Proteomes" id="UP001183794"/>
    </source>
</evidence>
<sequence length="317" mass="35419">MGFLATVMVLVLVLYWLRSRARKQSVEQYSMHSFGGGQQAAQEDSASDDEITVVHRELPERLVDLRDGAERSFRVVGASHWVDRDEIWQYHIDAFFLHREQDNIHDDNAIAVYGGDRKFGYMSAGMAAQYAPLLDQVGPDFIVARCDGDLARMRFGLPRIPTLRTLINEQKIRYWMLDYAELEATALLSITLPSPGTEATGGYPRIAGPYNNGDQVFGYYEGFATDLRAAGTPQVSSLKRSTITKAMQDVRIGDQLSLRSANNTLTVFKRGPVGQVHWKDHKDVFDGGLLEVQQVFIDIYGNVVNCGGKARPAKGVR</sequence>
<feature type="domain" description="HIRAN" evidence="3">
    <location>
        <begin position="93"/>
        <end position="150"/>
    </location>
</feature>
<evidence type="ECO:0000256" key="2">
    <source>
        <dbReference type="ARBA" id="ARBA00022801"/>
    </source>
</evidence>
<dbReference type="RefSeq" id="WP_310174606.1">
    <property type="nucleotide sequence ID" value="NZ_BAABHE010000002.1"/>
</dbReference>
<reference evidence="4 5" key="1">
    <citation type="submission" date="2023-07" db="EMBL/GenBank/DDBJ databases">
        <title>Sequencing the genomes of 1000 actinobacteria strains.</title>
        <authorList>
            <person name="Klenk H.-P."/>
        </authorList>
    </citation>
    <scope>NUCLEOTIDE SEQUENCE [LARGE SCALE GENOMIC DNA]</scope>
    <source>
        <strain evidence="4 5">DSM 22966</strain>
    </source>
</reference>